<gene>
    <name evidence="4" type="ORF">NCTC11388_02052</name>
</gene>
<sequence length="237" mass="26676">MNIFKRIFRIGQAEIHSVVEKMEDPIKMTEQGIREMKDDLAQALEAYAKVKALAIRTENNTDKKRAESAEFEQKAILLLQKNQKGELSAEKAESLAKEALLLKNQLLAEVRELEKQTVIHKASAEEIQKNVDILKFNISKWENELTTLKARVKVSAATKMVNKQLANIDSNSTISMLERMKEKVEEDEALSQAYGEIAKGNKTTREEIDEAIGGPESVSNELDELKRQLGITPDNPA</sequence>
<evidence type="ECO:0000313" key="5">
    <source>
        <dbReference type="Proteomes" id="UP000254893"/>
    </source>
</evidence>
<reference evidence="4 5" key="1">
    <citation type="submission" date="2018-06" db="EMBL/GenBank/DDBJ databases">
        <authorList>
            <consortium name="Pathogen Informatics"/>
            <person name="Doyle S."/>
        </authorList>
    </citation>
    <scope>NUCLEOTIDE SEQUENCE [LARGE SCALE GENOMIC DNA]</scope>
    <source>
        <strain evidence="4 5">NCTC11388</strain>
    </source>
</reference>
<dbReference type="AlphaFoldDB" id="A0A380C170"/>
<evidence type="ECO:0000256" key="3">
    <source>
        <dbReference type="SAM" id="MobiDB-lite"/>
    </source>
</evidence>
<evidence type="ECO:0000313" key="4">
    <source>
        <dbReference type="EMBL" id="SUJ10301.1"/>
    </source>
</evidence>
<dbReference type="Proteomes" id="UP000254893">
    <property type="component" value="Unassembled WGS sequence"/>
</dbReference>
<dbReference type="InterPro" id="IPR007157">
    <property type="entry name" value="PspA_VIPP1"/>
</dbReference>
<protein>
    <submittedName>
        <fullName evidence="4">Phage shock protein A homolog</fullName>
    </submittedName>
</protein>
<dbReference type="EMBL" id="UGYW01000002">
    <property type="protein sequence ID" value="SUJ10301.1"/>
    <property type="molecule type" value="Genomic_DNA"/>
</dbReference>
<evidence type="ECO:0000256" key="1">
    <source>
        <dbReference type="ARBA" id="ARBA00043985"/>
    </source>
</evidence>
<dbReference type="RefSeq" id="WP_115170023.1">
    <property type="nucleotide sequence ID" value="NZ_CP068082.1"/>
</dbReference>
<feature type="coiled-coil region" evidence="2">
    <location>
        <begin position="89"/>
        <end position="151"/>
    </location>
</feature>
<keyword evidence="2" id="KW-0175">Coiled coil</keyword>
<dbReference type="PANTHER" id="PTHR31088">
    <property type="entry name" value="MEMBRANE-ASSOCIATED PROTEIN VIPP1, CHLOROPLASTIC"/>
    <property type="match status" value="1"/>
</dbReference>
<name>A0A380C170_SPHSI</name>
<evidence type="ECO:0000256" key="2">
    <source>
        <dbReference type="SAM" id="Coils"/>
    </source>
</evidence>
<organism evidence="4 5">
    <name type="scientific">Sphingobacterium spiritivorum</name>
    <name type="common">Flavobacterium spiritivorum</name>
    <dbReference type="NCBI Taxonomy" id="258"/>
    <lineage>
        <taxon>Bacteria</taxon>
        <taxon>Pseudomonadati</taxon>
        <taxon>Bacteroidota</taxon>
        <taxon>Sphingobacteriia</taxon>
        <taxon>Sphingobacteriales</taxon>
        <taxon>Sphingobacteriaceae</taxon>
        <taxon>Sphingobacterium</taxon>
    </lineage>
</organism>
<feature type="region of interest" description="Disordered" evidence="3">
    <location>
        <begin position="201"/>
        <end position="237"/>
    </location>
</feature>
<proteinExistence type="inferred from homology"/>
<dbReference type="PANTHER" id="PTHR31088:SF6">
    <property type="entry name" value="PHAGE SHOCK PROTEIN A"/>
    <property type="match status" value="1"/>
</dbReference>
<dbReference type="Pfam" id="PF04012">
    <property type="entry name" value="PspA_IM30"/>
    <property type="match status" value="1"/>
</dbReference>
<feature type="coiled-coil region" evidence="2">
    <location>
        <begin position="26"/>
        <end position="53"/>
    </location>
</feature>
<accession>A0A380C170</accession>
<comment type="similarity">
    <text evidence="1">Belongs to the PspA/Vipp/IM30 family.</text>
</comment>